<name>A0A0F9G951_9ZZZZ</name>
<proteinExistence type="predicted"/>
<accession>A0A0F9G951</accession>
<dbReference type="AlphaFoldDB" id="A0A0F9G951"/>
<comment type="caution">
    <text evidence="1">The sequence shown here is derived from an EMBL/GenBank/DDBJ whole genome shotgun (WGS) entry which is preliminary data.</text>
</comment>
<evidence type="ECO:0000313" key="1">
    <source>
        <dbReference type="EMBL" id="KKL95399.1"/>
    </source>
</evidence>
<gene>
    <name evidence="1" type="ORF">LCGC14_1854940</name>
</gene>
<organism evidence="1">
    <name type="scientific">marine sediment metagenome</name>
    <dbReference type="NCBI Taxonomy" id="412755"/>
    <lineage>
        <taxon>unclassified sequences</taxon>
        <taxon>metagenomes</taxon>
        <taxon>ecological metagenomes</taxon>
    </lineage>
</organism>
<reference evidence="1" key="1">
    <citation type="journal article" date="2015" name="Nature">
        <title>Complex archaea that bridge the gap between prokaryotes and eukaryotes.</title>
        <authorList>
            <person name="Spang A."/>
            <person name="Saw J.H."/>
            <person name="Jorgensen S.L."/>
            <person name="Zaremba-Niedzwiedzka K."/>
            <person name="Martijn J."/>
            <person name="Lind A.E."/>
            <person name="van Eijk R."/>
            <person name="Schleper C."/>
            <person name="Guy L."/>
            <person name="Ettema T.J."/>
        </authorList>
    </citation>
    <scope>NUCLEOTIDE SEQUENCE</scope>
</reference>
<sequence length="151" mass="16196">MTDLKSLIAELEQAKAGSRGLDAKIAVAAKIDLPTPMGDMMGVPAKPYLKLPISMDCEVGTYWLVQFSGMSLRTSPPFSTSLDAALTLVLEGFAIENFMIWPGHPASLTILGTHNDGDKYWHNSSDGRWKGEAATPPLAVSIAALKARDHA</sequence>
<protein>
    <submittedName>
        <fullName evidence="1">Uncharacterized protein</fullName>
    </submittedName>
</protein>
<dbReference type="EMBL" id="LAZR01018684">
    <property type="protein sequence ID" value="KKL95399.1"/>
    <property type="molecule type" value="Genomic_DNA"/>
</dbReference>